<evidence type="ECO:0000259" key="2">
    <source>
        <dbReference type="Pfam" id="PF20151"/>
    </source>
</evidence>
<feature type="transmembrane region" description="Helical" evidence="1">
    <location>
        <begin position="48"/>
        <end position="70"/>
    </location>
</feature>
<name>A0A165LFU4_EXIGL</name>
<feature type="transmembrane region" description="Helical" evidence="1">
    <location>
        <begin position="229"/>
        <end position="250"/>
    </location>
</feature>
<feature type="transmembrane region" description="Helical" evidence="1">
    <location>
        <begin position="142"/>
        <end position="166"/>
    </location>
</feature>
<keyword evidence="1" id="KW-1133">Transmembrane helix</keyword>
<gene>
    <name evidence="3" type="ORF">EXIGLDRAFT_832668</name>
</gene>
<dbReference type="AlphaFoldDB" id="A0A165LFU4"/>
<dbReference type="OrthoDB" id="3349377at2759"/>
<evidence type="ECO:0000313" key="3">
    <source>
        <dbReference type="EMBL" id="KZV97781.1"/>
    </source>
</evidence>
<protein>
    <recommendedName>
        <fullName evidence="2">DUF6533 domain-containing protein</fullName>
    </recommendedName>
</protein>
<dbReference type="InterPro" id="IPR045340">
    <property type="entry name" value="DUF6533"/>
</dbReference>
<proteinExistence type="predicted"/>
<reference evidence="3 4" key="1">
    <citation type="journal article" date="2016" name="Mol. Biol. Evol.">
        <title>Comparative Genomics of Early-Diverging Mushroom-Forming Fungi Provides Insights into the Origins of Lignocellulose Decay Capabilities.</title>
        <authorList>
            <person name="Nagy L.G."/>
            <person name="Riley R."/>
            <person name="Tritt A."/>
            <person name="Adam C."/>
            <person name="Daum C."/>
            <person name="Floudas D."/>
            <person name="Sun H."/>
            <person name="Yadav J.S."/>
            <person name="Pangilinan J."/>
            <person name="Larsson K.H."/>
            <person name="Matsuura K."/>
            <person name="Barry K."/>
            <person name="Labutti K."/>
            <person name="Kuo R."/>
            <person name="Ohm R.A."/>
            <person name="Bhattacharya S.S."/>
            <person name="Shirouzu T."/>
            <person name="Yoshinaga Y."/>
            <person name="Martin F.M."/>
            <person name="Grigoriev I.V."/>
            <person name="Hibbett D.S."/>
        </authorList>
    </citation>
    <scope>NUCLEOTIDE SEQUENCE [LARGE SCALE GENOMIC DNA]</scope>
    <source>
        <strain evidence="3 4">HHB12029</strain>
    </source>
</reference>
<dbReference type="Proteomes" id="UP000077266">
    <property type="component" value="Unassembled WGS sequence"/>
</dbReference>
<dbReference type="Pfam" id="PF20151">
    <property type="entry name" value="DUF6533"/>
    <property type="match status" value="1"/>
</dbReference>
<keyword evidence="1" id="KW-0472">Membrane</keyword>
<accession>A0A165LFU4</accession>
<keyword evidence="4" id="KW-1185">Reference proteome</keyword>
<feature type="transmembrane region" description="Helical" evidence="1">
    <location>
        <begin position="262"/>
        <end position="279"/>
    </location>
</feature>
<organism evidence="3 4">
    <name type="scientific">Exidia glandulosa HHB12029</name>
    <dbReference type="NCBI Taxonomy" id="1314781"/>
    <lineage>
        <taxon>Eukaryota</taxon>
        <taxon>Fungi</taxon>
        <taxon>Dikarya</taxon>
        <taxon>Basidiomycota</taxon>
        <taxon>Agaricomycotina</taxon>
        <taxon>Agaricomycetes</taxon>
        <taxon>Auriculariales</taxon>
        <taxon>Exidiaceae</taxon>
        <taxon>Exidia</taxon>
    </lineage>
</organism>
<feature type="domain" description="DUF6533" evidence="2">
    <location>
        <begin position="13"/>
        <end position="57"/>
    </location>
</feature>
<sequence>MNLTAGTPTPSGYLQIACTAWYVYDWILTLDDEIEYIWRRRWSFAKGLFFLIRFTTFGLLIAETAQYIFLDNLSESQYVMRYRTKTAPQPLHTERWTGQLRFGLDSFGAEYSPSKSAVDYVIRKVVLQFRVWVMYEKSRRVLWVNGGLFLANISCAVVLVIVLYSQDHFVAVPLWIQGSCYDVRPAVLGTIWVAPLCYETHLTLMAVYKLARDYRLHGYLGGPSLLSTLVRDSVVYFVLIVIVMGLNVFFWGESKVTPGDSVANLIHAAGGIGGARIILSMMQAVLKPAISVGDTAVLSTRLEMRAMSDRRKRVGLDTSDSTLNGDSEVRRVYDGIMVISP</sequence>
<dbReference type="EMBL" id="KV425926">
    <property type="protein sequence ID" value="KZV97781.1"/>
    <property type="molecule type" value="Genomic_DNA"/>
</dbReference>
<keyword evidence="1" id="KW-0812">Transmembrane</keyword>
<feature type="transmembrane region" description="Helical" evidence="1">
    <location>
        <begin position="186"/>
        <end position="208"/>
    </location>
</feature>
<dbReference type="InParanoid" id="A0A165LFU4"/>
<evidence type="ECO:0000256" key="1">
    <source>
        <dbReference type="SAM" id="Phobius"/>
    </source>
</evidence>
<evidence type="ECO:0000313" key="4">
    <source>
        <dbReference type="Proteomes" id="UP000077266"/>
    </source>
</evidence>